<feature type="region of interest" description="Disordered" evidence="1">
    <location>
        <begin position="1"/>
        <end position="36"/>
    </location>
</feature>
<comment type="caution">
    <text evidence="2">The sequence shown here is derived from an EMBL/GenBank/DDBJ whole genome shotgun (WGS) entry which is preliminary data.</text>
</comment>
<feature type="compositionally biased region" description="Basic residues" evidence="1">
    <location>
        <begin position="155"/>
        <end position="169"/>
    </location>
</feature>
<feature type="compositionally biased region" description="Basic residues" evidence="1">
    <location>
        <begin position="10"/>
        <end position="21"/>
    </location>
</feature>
<protein>
    <submittedName>
        <fullName evidence="2">Uncharacterized protein</fullName>
    </submittedName>
</protein>
<feature type="non-terminal residue" evidence="2">
    <location>
        <position position="1"/>
    </location>
</feature>
<organism evidence="2">
    <name type="scientific">marine sediment metagenome</name>
    <dbReference type="NCBI Taxonomy" id="412755"/>
    <lineage>
        <taxon>unclassified sequences</taxon>
        <taxon>metagenomes</taxon>
        <taxon>ecological metagenomes</taxon>
    </lineage>
</organism>
<feature type="region of interest" description="Disordered" evidence="1">
    <location>
        <begin position="132"/>
        <end position="169"/>
    </location>
</feature>
<proteinExistence type="predicted"/>
<reference evidence="2" key="1">
    <citation type="journal article" date="2015" name="Nature">
        <title>Complex archaea that bridge the gap between prokaryotes and eukaryotes.</title>
        <authorList>
            <person name="Spang A."/>
            <person name="Saw J.H."/>
            <person name="Jorgensen S.L."/>
            <person name="Zaremba-Niedzwiedzka K."/>
            <person name="Martijn J."/>
            <person name="Lind A.E."/>
            <person name="van Eijk R."/>
            <person name="Schleper C."/>
            <person name="Guy L."/>
            <person name="Ettema T.J."/>
        </authorList>
    </citation>
    <scope>NUCLEOTIDE SEQUENCE</scope>
</reference>
<gene>
    <name evidence="2" type="ORF">LCGC14_2475090</name>
</gene>
<feature type="compositionally biased region" description="Low complexity" evidence="1">
    <location>
        <begin position="22"/>
        <end position="35"/>
    </location>
</feature>
<sequence>LALEDMRAGTKARTRKARARASRSAPVRSSTSPPVDAFTTADEMMSILDDKTRFAVVEEHAKELGMVVVSEARLKELEALPRTVRATGTDEVPRVKMPRMRELFNYLSASGKMEFLEWAADSVGARVEHGFATSATPAAEPEEIDLDRDMPPILRRGKKPAKKKGREKK</sequence>
<accession>A0A0F9E318</accession>
<dbReference type="AlphaFoldDB" id="A0A0F9E318"/>
<dbReference type="EMBL" id="LAZR01038854">
    <property type="protein sequence ID" value="KKL18478.1"/>
    <property type="molecule type" value="Genomic_DNA"/>
</dbReference>
<name>A0A0F9E318_9ZZZZ</name>
<evidence type="ECO:0000313" key="2">
    <source>
        <dbReference type="EMBL" id="KKL18478.1"/>
    </source>
</evidence>
<evidence type="ECO:0000256" key="1">
    <source>
        <dbReference type="SAM" id="MobiDB-lite"/>
    </source>
</evidence>